<dbReference type="RefSeq" id="WP_143533939.1">
    <property type="nucleotide sequence ID" value="NZ_CP007514.1"/>
</dbReference>
<keyword evidence="5" id="KW-1185">Reference proteome</keyword>
<name>A0A023X2Y8_RUBRA</name>
<reference evidence="4" key="2">
    <citation type="submission" date="2023-11" db="EMBL/GenBank/DDBJ databases">
        <title>MicrobeMod: A computational toolkit for identifying prokaryotic methylation and restriction-modification with nanopore sequencing.</title>
        <authorList>
            <person name="Crits-Christoph A."/>
            <person name="Kang S.C."/>
            <person name="Lee H."/>
            <person name="Ostrov N."/>
        </authorList>
    </citation>
    <scope>NUCLEOTIDE SEQUENCE</scope>
    <source>
        <strain evidence="4">ATCC 51242</strain>
    </source>
</reference>
<dbReference type="AlphaFoldDB" id="A0A023X2Y8"/>
<feature type="chain" id="PRO_5038335452" evidence="2">
    <location>
        <begin position="29"/>
        <end position="178"/>
    </location>
</feature>
<dbReference type="EMBL" id="JAWXXX010000001">
    <property type="protein sequence ID" value="MDX5894238.1"/>
    <property type="molecule type" value="Genomic_DNA"/>
</dbReference>
<reference evidence="3 5" key="1">
    <citation type="submission" date="2014-03" db="EMBL/GenBank/DDBJ databases">
        <title>Complete genome sequence of the Radio-Resistant Rubrobacter radiotolerans RSPS-4.</title>
        <authorList>
            <person name="Egas C.C."/>
            <person name="Barroso C.C."/>
            <person name="Froufe H.J.C."/>
            <person name="Pacheco J.J."/>
            <person name="Albuquerque L.L."/>
            <person name="da Costa M.M.S."/>
        </authorList>
    </citation>
    <scope>NUCLEOTIDE SEQUENCE [LARGE SCALE GENOMIC DNA]</scope>
    <source>
        <strain evidence="3 5">RSPS-4</strain>
    </source>
</reference>
<feature type="compositionally biased region" description="Low complexity" evidence="1">
    <location>
        <begin position="34"/>
        <end position="75"/>
    </location>
</feature>
<evidence type="ECO:0000256" key="2">
    <source>
        <dbReference type="SAM" id="SignalP"/>
    </source>
</evidence>
<feature type="region of interest" description="Disordered" evidence="1">
    <location>
        <begin position="31"/>
        <end position="107"/>
    </location>
</feature>
<sequence length="178" mass="18094">MSKHLSVPGGRALVLVALLALAVFTLSACGGGNQAQQQDGAQQDQSATGDSGSGDSASSDSGSSDSGSGDSASSGSGSGDSGSGDSGSGDSGSSSGGSGGSGNEVYEVGNAGEVEFRFADGRLELIEVRPNEGWNYEIDEDGPEEIDVDFRRGNEEWEFEAEVEDGQLQIEIDRDIED</sequence>
<dbReference type="EMBL" id="CP007514">
    <property type="protein sequence ID" value="AHY46832.1"/>
    <property type="molecule type" value="Genomic_DNA"/>
</dbReference>
<dbReference type="OrthoDB" id="4640429at2"/>
<dbReference type="Proteomes" id="UP001281130">
    <property type="component" value="Unassembled WGS sequence"/>
</dbReference>
<dbReference type="KEGG" id="rrd:RradSPS_1549"/>
<dbReference type="HOGENOM" id="CLU_1509512_0_0_11"/>
<evidence type="ECO:0000313" key="5">
    <source>
        <dbReference type="Proteomes" id="UP000025229"/>
    </source>
</evidence>
<feature type="signal peptide" evidence="2">
    <location>
        <begin position="1"/>
        <end position="28"/>
    </location>
</feature>
<gene>
    <name evidence="3" type="ORF">RradSPS_1549</name>
    <name evidence="4" type="ORF">SIL72_09375</name>
</gene>
<organism evidence="3 5">
    <name type="scientific">Rubrobacter radiotolerans</name>
    <name type="common">Arthrobacter radiotolerans</name>
    <dbReference type="NCBI Taxonomy" id="42256"/>
    <lineage>
        <taxon>Bacteria</taxon>
        <taxon>Bacillati</taxon>
        <taxon>Actinomycetota</taxon>
        <taxon>Rubrobacteria</taxon>
        <taxon>Rubrobacterales</taxon>
        <taxon>Rubrobacteraceae</taxon>
        <taxon>Rubrobacter</taxon>
    </lineage>
</organism>
<keyword evidence="2" id="KW-0732">Signal</keyword>
<dbReference type="Proteomes" id="UP000025229">
    <property type="component" value="Chromosome"/>
</dbReference>
<proteinExistence type="predicted"/>
<protein>
    <submittedName>
        <fullName evidence="3">Uncharacterized protein</fullName>
    </submittedName>
</protein>
<evidence type="ECO:0000313" key="4">
    <source>
        <dbReference type="EMBL" id="MDX5894238.1"/>
    </source>
</evidence>
<dbReference type="PROSITE" id="PS51257">
    <property type="entry name" value="PROKAR_LIPOPROTEIN"/>
    <property type="match status" value="1"/>
</dbReference>
<dbReference type="eggNOG" id="ENOG50300RC">
    <property type="taxonomic scope" value="Bacteria"/>
</dbReference>
<evidence type="ECO:0000256" key="1">
    <source>
        <dbReference type="SAM" id="MobiDB-lite"/>
    </source>
</evidence>
<feature type="compositionally biased region" description="Gly residues" evidence="1">
    <location>
        <begin position="76"/>
        <end position="102"/>
    </location>
</feature>
<accession>A0A023X2Y8</accession>
<evidence type="ECO:0000313" key="3">
    <source>
        <dbReference type="EMBL" id="AHY46832.1"/>
    </source>
</evidence>